<keyword evidence="3" id="KW-0832">Ubl conjugation</keyword>
<dbReference type="InterPro" id="IPR045093">
    <property type="entry name" value="Cullin"/>
</dbReference>
<evidence type="ECO:0000313" key="9">
    <source>
        <dbReference type="Proteomes" id="UP000193642"/>
    </source>
</evidence>
<dbReference type="InterPro" id="IPR016158">
    <property type="entry name" value="Cullin_homology"/>
</dbReference>
<evidence type="ECO:0000259" key="7">
    <source>
        <dbReference type="PROSITE" id="PS50069"/>
    </source>
</evidence>
<dbReference type="InterPro" id="IPR036317">
    <property type="entry name" value="Cullin_homology_sf"/>
</dbReference>
<accession>A0A1Y2CRT3</accession>
<evidence type="ECO:0000256" key="2">
    <source>
        <dbReference type="ARBA" id="ARBA00022499"/>
    </source>
</evidence>
<dbReference type="Gene3D" id="1.20.1310.10">
    <property type="entry name" value="Cullin Repeats"/>
    <property type="match status" value="4"/>
</dbReference>
<dbReference type="GO" id="GO:0031625">
    <property type="term" value="F:ubiquitin protein ligase binding"/>
    <property type="evidence" value="ECO:0007669"/>
    <property type="project" value="InterPro"/>
</dbReference>
<feature type="domain" description="Cullin family profile" evidence="7">
    <location>
        <begin position="464"/>
        <end position="701"/>
    </location>
</feature>
<dbReference type="GO" id="GO:0006915">
    <property type="term" value="P:apoptotic process"/>
    <property type="evidence" value="ECO:0007669"/>
    <property type="project" value="UniProtKB-ARBA"/>
</dbReference>
<proteinExistence type="inferred from homology"/>
<comment type="caution">
    <text evidence="8">The sequence shown here is derived from an EMBL/GenBank/DDBJ whole genome shotgun (WGS) entry which is preliminary data.</text>
</comment>
<dbReference type="SMART" id="SM00182">
    <property type="entry name" value="CULLIN"/>
    <property type="match status" value="1"/>
</dbReference>
<dbReference type="InterPro" id="IPR016159">
    <property type="entry name" value="Cullin_repeat-like_dom_sf"/>
</dbReference>
<name>A0A1Y2CRT3_9FUNG</name>
<dbReference type="EMBL" id="MCGO01000009">
    <property type="protein sequence ID" value="ORY49554.1"/>
    <property type="molecule type" value="Genomic_DNA"/>
</dbReference>
<dbReference type="GO" id="GO:0043161">
    <property type="term" value="P:proteasome-mediated ubiquitin-dependent protein catabolic process"/>
    <property type="evidence" value="ECO:0007669"/>
    <property type="project" value="UniProtKB-ARBA"/>
</dbReference>
<dbReference type="PROSITE" id="PS50069">
    <property type="entry name" value="CULLIN_2"/>
    <property type="match status" value="1"/>
</dbReference>
<dbReference type="SUPFAM" id="SSF74788">
    <property type="entry name" value="Cullin repeat-like"/>
    <property type="match status" value="1"/>
</dbReference>
<dbReference type="GO" id="GO:0007165">
    <property type="term" value="P:signal transduction"/>
    <property type="evidence" value="ECO:0007669"/>
    <property type="project" value="UniProtKB-ARBA"/>
</dbReference>
<dbReference type="FunFam" id="1.20.1310.10:FF:000002">
    <property type="entry name" value="cullin-3 isoform X1"/>
    <property type="match status" value="1"/>
</dbReference>
<dbReference type="GO" id="GO:0000278">
    <property type="term" value="P:mitotic cell cycle"/>
    <property type="evidence" value="ECO:0007669"/>
    <property type="project" value="UniProtKB-ARBA"/>
</dbReference>
<dbReference type="InterPro" id="IPR059120">
    <property type="entry name" value="Cullin-like_AB"/>
</dbReference>
<dbReference type="InterPro" id="IPR019559">
    <property type="entry name" value="Cullin_neddylation_domain"/>
</dbReference>
<reference evidence="8 9" key="1">
    <citation type="submission" date="2016-07" db="EMBL/GenBank/DDBJ databases">
        <title>Pervasive Adenine N6-methylation of Active Genes in Fungi.</title>
        <authorList>
            <consortium name="DOE Joint Genome Institute"/>
            <person name="Mondo S.J."/>
            <person name="Dannebaum R.O."/>
            <person name="Kuo R.C."/>
            <person name="Labutti K."/>
            <person name="Haridas S."/>
            <person name="Kuo A."/>
            <person name="Salamov A."/>
            <person name="Ahrendt S.R."/>
            <person name="Lipzen A."/>
            <person name="Sullivan W."/>
            <person name="Andreopoulos W.B."/>
            <person name="Clum A."/>
            <person name="Lindquist E."/>
            <person name="Daum C."/>
            <person name="Ramamoorthy G.K."/>
            <person name="Gryganskyi A."/>
            <person name="Culley D."/>
            <person name="Magnuson J.K."/>
            <person name="James T.Y."/>
            <person name="O'Malley M.A."/>
            <person name="Stajich J.E."/>
            <person name="Spatafora J.W."/>
            <person name="Visel A."/>
            <person name="Grigoriev I.V."/>
        </authorList>
    </citation>
    <scope>NUCLEOTIDE SEQUENCE [LARGE SCALE GENOMIC DNA]</scope>
    <source>
        <strain evidence="8 9">JEL800</strain>
    </source>
</reference>
<comment type="similarity">
    <text evidence="1 4 5">Belongs to the cullin family.</text>
</comment>
<dbReference type="Pfam" id="PF00888">
    <property type="entry name" value="Cullin"/>
    <property type="match status" value="1"/>
</dbReference>
<dbReference type="InterPro" id="IPR036390">
    <property type="entry name" value="WH_DNA-bd_sf"/>
</dbReference>
<dbReference type="Proteomes" id="UP000193642">
    <property type="component" value="Unassembled WGS sequence"/>
</dbReference>
<dbReference type="SMART" id="SM00884">
    <property type="entry name" value="Cullin_Nedd8"/>
    <property type="match status" value="1"/>
</dbReference>
<evidence type="ECO:0000256" key="4">
    <source>
        <dbReference type="PROSITE-ProRule" id="PRU00330"/>
    </source>
</evidence>
<dbReference type="AlphaFoldDB" id="A0A1Y2CRT3"/>
<protein>
    <submittedName>
        <fullName evidence="8">Cullin-domain-containing protein</fullName>
    </submittedName>
</protein>
<dbReference type="SUPFAM" id="SSF75632">
    <property type="entry name" value="Cullin homology domain"/>
    <property type="match status" value="1"/>
</dbReference>
<feature type="region of interest" description="Disordered" evidence="6">
    <location>
        <begin position="384"/>
        <end position="417"/>
    </location>
</feature>
<dbReference type="GO" id="GO:0006950">
    <property type="term" value="P:response to stress"/>
    <property type="evidence" value="ECO:0007669"/>
    <property type="project" value="UniProtKB-ARBA"/>
</dbReference>
<dbReference type="InterPro" id="IPR016157">
    <property type="entry name" value="Cullin_CS"/>
</dbReference>
<dbReference type="GO" id="GO:0010468">
    <property type="term" value="P:regulation of gene expression"/>
    <property type="evidence" value="ECO:0007669"/>
    <property type="project" value="UniProtKB-ARBA"/>
</dbReference>
<dbReference type="InterPro" id="IPR001373">
    <property type="entry name" value="Cullin_N"/>
</dbReference>
<feature type="compositionally biased region" description="Low complexity" evidence="6">
    <location>
        <begin position="397"/>
        <end position="413"/>
    </location>
</feature>
<feature type="region of interest" description="Disordered" evidence="6">
    <location>
        <begin position="1"/>
        <end position="29"/>
    </location>
</feature>
<dbReference type="FunFam" id="1.10.10.10:FF:000091">
    <property type="entry name" value="Cullin 3"/>
    <property type="match status" value="1"/>
</dbReference>
<evidence type="ECO:0000313" key="8">
    <source>
        <dbReference type="EMBL" id="ORY49554.1"/>
    </source>
</evidence>
<dbReference type="PROSITE" id="PS01256">
    <property type="entry name" value="CULLIN_1"/>
    <property type="match status" value="1"/>
</dbReference>
<evidence type="ECO:0000256" key="5">
    <source>
        <dbReference type="RuleBase" id="RU003829"/>
    </source>
</evidence>
<organism evidence="8 9">
    <name type="scientific">Rhizoclosmatium globosum</name>
    <dbReference type="NCBI Taxonomy" id="329046"/>
    <lineage>
        <taxon>Eukaryota</taxon>
        <taxon>Fungi</taxon>
        <taxon>Fungi incertae sedis</taxon>
        <taxon>Chytridiomycota</taxon>
        <taxon>Chytridiomycota incertae sedis</taxon>
        <taxon>Chytridiomycetes</taxon>
        <taxon>Chytridiales</taxon>
        <taxon>Chytriomycetaceae</taxon>
        <taxon>Rhizoclosmatium</taxon>
    </lineage>
</organism>
<dbReference type="GO" id="GO:0031461">
    <property type="term" value="C:cullin-RING ubiquitin ligase complex"/>
    <property type="evidence" value="ECO:0007669"/>
    <property type="project" value="InterPro"/>
</dbReference>
<dbReference type="GO" id="GO:0080090">
    <property type="term" value="P:regulation of primary metabolic process"/>
    <property type="evidence" value="ECO:0007669"/>
    <property type="project" value="UniProtKB-ARBA"/>
</dbReference>
<dbReference type="OrthoDB" id="27073at2759"/>
<dbReference type="InterPro" id="IPR036388">
    <property type="entry name" value="WH-like_DNA-bd_sf"/>
</dbReference>
<dbReference type="Pfam" id="PF26557">
    <property type="entry name" value="Cullin_AB"/>
    <property type="match status" value="1"/>
</dbReference>
<evidence type="ECO:0000256" key="1">
    <source>
        <dbReference type="ARBA" id="ARBA00006019"/>
    </source>
</evidence>
<dbReference type="SUPFAM" id="SSF46785">
    <property type="entry name" value="Winged helix' DNA-binding domain"/>
    <property type="match status" value="1"/>
</dbReference>
<dbReference type="Gene3D" id="3.30.230.130">
    <property type="entry name" value="Cullin, Chain C, Domain 2"/>
    <property type="match status" value="1"/>
</dbReference>
<sequence length="840" mass="93729">MQGTSSVRRGAKVGGKSIRPVRKPDKSFEDSWQTLADAMQHIHERRASTLSFEELYRNAYNLVLAKSGDRLFSGVEGVLRSHLEAAARDVAAAFPSSTAATAPNNNNSNNNNNADSQNLLVLAGLPDNAVLTNAAAFTATLRRVWDAHTTKMVMIRDILLYMDKVYVKTANKPMIYDLGLDLFRDTVLHCPTLPIRQKTVETLMYLILLERQGEIIDRSSIKTITNMFLSLNNVNAIAQGTMTTSSISIYEQDFERYFLATSREFYRLEAAHLLETCDAKTFLSRVAERISEEDQRVVAYLSPDTGPKLQKILENVLIQQNVTSVIEMENSGLVVMLTNNTTDDLSRMYRLFERVENGHHSMRDCISKEIQRLGKSVNELYGGTTTTSAAGQHGRLSSTTSVPSAPESSSSTGPAPPNPVKWVEALLEIKGRFDALVVNAFVKNKSFVNTVNDAMGLVVNANPKASEYLSLFIDENLKKGQKGKDEKDVDAVLDSTVMLFRLLDQKDVFERYYKSHLAKRLLYGRSISEDTERAFIGKLKIECGSQFTSKLEGMFVDMKVSDDMMVQFRNQPNTSSSTDEAIDLSIKVLTVTFWPSFPIHTLNYPANLIAPIQRFERYYLQKRHTGRRLTWLHSMGNADLRANLPKGKKEVNMNVFAMIVLLTCFNDGTAADDGTPVTYTKILEATGIPEPELKKTLQSLSLGKHRLLTKGKKGKEVGEGDEFSLNLGFTSPLSKIKILTISGGGGGGAGVGAVETDGERGETMEKVDEERKHQVEAAIVRIMKSRKRLDHNTLVVEVTGQLSARFMPLPAMIKTRIEGLIEREYLERDPADRRIYKYLA</sequence>
<gene>
    <name evidence="8" type="ORF">BCR33DRAFT_695302</name>
</gene>
<keyword evidence="9" id="KW-1185">Reference proteome</keyword>
<dbReference type="STRING" id="329046.A0A1Y2CRT3"/>
<evidence type="ECO:0000256" key="3">
    <source>
        <dbReference type="ARBA" id="ARBA00022843"/>
    </source>
</evidence>
<keyword evidence="2" id="KW-1017">Isopeptide bond</keyword>
<evidence type="ECO:0000256" key="6">
    <source>
        <dbReference type="SAM" id="MobiDB-lite"/>
    </source>
</evidence>
<dbReference type="PANTHER" id="PTHR11932">
    <property type="entry name" value="CULLIN"/>
    <property type="match status" value="1"/>
</dbReference>
<dbReference type="Gene3D" id="1.10.10.10">
    <property type="entry name" value="Winged helix-like DNA-binding domain superfamily/Winged helix DNA-binding domain"/>
    <property type="match status" value="1"/>
</dbReference>
<dbReference type="FunFam" id="1.20.1310.10:FF:000001">
    <property type="entry name" value="Cullin 3"/>
    <property type="match status" value="1"/>
</dbReference>
<dbReference type="Pfam" id="PF10557">
    <property type="entry name" value="Cullin_Nedd8"/>
    <property type="match status" value="1"/>
</dbReference>
<dbReference type="GO" id="GO:0005737">
    <property type="term" value="C:cytoplasm"/>
    <property type="evidence" value="ECO:0007669"/>
    <property type="project" value="UniProtKB-ARBA"/>
</dbReference>